<reference evidence="9 10" key="1">
    <citation type="journal article" date="2018" name="MBio">
        <title>Comparative Genomics Reveals the Core Gene Toolbox for the Fungus-Insect Symbiosis.</title>
        <authorList>
            <person name="Wang Y."/>
            <person name="Stata M."/>
            <person name="Wang W."/>
            <person name="Stajich J.E."/>
            <person name="White M.M."/>
            <person name="Moncalvo J.M."/>
        </authorList>
    </citation>
    <scope>NUCLEOTIDE SEQUENCE [LARGE SCALE GENOMIC DNA]</scope>
    <source>
        <strain evidence="9 10">SC-DP-2</strain>
    </source>
</reference>
<comment type="subcellular location">
    <subcellularLocation>
        <location evidence="1">Membrane</location>
        <topology evidence="1">Multi-pass membrane protein</topology>
    </subcellularLocation>
</comment>
<keyword evidence="10" id="KW-1185">Reference proteome</keyword>
<accession>A0A2T9ZHH0</accession>
<evidence type="ECO:0000256" key="3">
    <source>
        <dbReference type="ARBA" id="ARBA00022692"/>
    </source>
</evidence>
<dbReference type="EMBL" id="MBFS01000168">
    <property type="protein sequence ID" value="PVV04035.1"/>
    <property type="molecule type" value="Genomic_DNA"/>
</dbReference>
<dbReference type="PROSITE" id="PS00218">
    <property type="entry name" value="AMINO_ACID_PERMEASE_1"/>
    <property type="match status" value="1"/>
</dbReference>
<feature type="transmembrane region" description="Helical" evidence="7">
    <location>
        <begin position="367"/>
        <end position="387"/>
    </location>
</feature>
<dbReference type="InterPro" id="IPR004841">
    <property type="entry name" value="AA-permease/SLC12A_dom"/>
</dbReference>
<dbReference type="FunFam" id="1.20.1740.10:FF:000001">
    <property type="entry name" value="Amino acid permease"/>
    <property type="match status" value="1"/>
</dbReference>
<keyword evidence="4" id="KW-0029">Amino-acid transport</keyword>
<evidence type="ECO:0000313" key="9">
    <source>
        <dbReference type="EMBL" id="PVV04035.1"/>
    </source>
</evidence>
<evidence type="ECO:0000256" key="2">
    <source>
        <dbReference type="ARBA" id="ARBA00022448"/>
    </source>
</evidence>
<dbReference type="STRING" id="133381.A0A2T9ZHH0"/>
<feature type="transmembrane region" description="Helical" evidence="7">
    <location>
        <begin position="267"/>
        <end position="286"/>
    </location>
</feature>
<dbReference type="PIRSF" id="PIRSF006060">
    <property type="entry name" value="AA_transporter"/>
    <property type="match status" value="1"/>
</dbReference>
<evidence type="ECO:0000256" key="4">
    <source>
        <dbReference type="ARBA" id="ARBA00022970"/>
    </source>
</evidence>
<keyword evidence="2" id="KW-0813">Transport</keyword>
<dbReference type="InterPro" id="IPR004840">
    <property type="entry name" value="Amino_acid_permease_CS"/>
</dbReference>
<dbReference type="GO" id="GO:0016020">
    <property type="term" value="C:membrane"/>
    <property type="evidence" value="ECO:0007669"/>
    <property type="project" value="UniProtKB-SubCell"/>
</dbReference>
<evidence type="ECO:0000256" key="7">
    <source>
        <dbReference type="SAM" id="Phobius"/>
    </source>
</evidence>
<keyword evidence="5 7" id="KW-1133">Transmembrane helix</keyword>
<dbReference type="PANTHER" id="PTHR43341:SF1">
    <property type="entry name" value="GENERAL AMINO-ACID PERMEASE GAP1"/>
    <property type="match status" value="1"/>
</dbReference>
<feature type="transmembrane region" description="Helical" evidence="7">
    <location>
        <begin position="154"/>
        <end position="175"/>
    </location>
</feature>
<organism evidence="9 10">
    <name type="scientific">Smittium megazygosporum</name>
    <dbReference type="NCBI Taxonomy" id="133381"/>
    <lineage>
        <taxon>Eukaryota</taxon>
        <taxon>Fungi</taxon>
        <taxon>Fungi incertae sedis</taxon>
        <taxon>Zoopagomycota</taxon>
        <taxon>Kickxellomycotina</taxon>
        <taxon>Harpellomycetes</taxon>
        <taxon>Harpellales</taxon>
        <taxon>Legeriomycetaceae</taxon>
        <taxon>Smittium</taxon>
    </lineage>
</organism>
<name>A0A2T9ZHH0_9FUNG</name>
<dbReference type="Gene3D" id="1.20.1740.10">
    <property type="entry name" value="Amino acid/polyamine transporter I"/>
    <property type="match status" value="1"/>
</dbReference>
<evidence type="ECO:0000313" key="10">
    <source>
        <dbReference type="Proteomes" id="UP000245609"/>
    </source>
</evidence>
<feature type="domain" description="Amino acid permease/ SLC12A" evidence="8">
    <location>
        <begin position="44"/>
        <end position="497"/>
    </location>
</feature>
<evidence type="ECO:0000259" key="8">
    <source>
        <dbReference type="Pfam" id="PF00324"/>
    </source>
</evidence>
<dbReference type="GO" id="GO:0015171">
    <property type="term" value="F:amino acid transmembrane transporter activity"/>
    <property type="evidence" value="ECO:0007669"/>
    <property type="project" value="TreeGrafter"/>
</dbReference>
<feature type="transmembrane region" description="Helical" evidence="7">
    <location>
        <begin position="45"/>
        <end position="64"/>
    </location>
</feature>
<keyword evidence="3 7" id="KW-0812">Transmembrane</keyword>
<feature type="transmembrane region" description="Helical" evidence="7">
    <location>
        <begin position="321"/>
        <end position="346"/>
    </location>
</feature>
<feature type="transmembrane region" description="Helical" evidence="7">
    <location>
        <begin position="126"/>
        <end position="148"/>
    </location>
</feature>
<feature type="transmembrane region" description="Helical" evidence="7">
    <location>
        <begin position="76"/>
        <end position="105"/>
    </location>
</feature>
<proteinExistence type="predicted"/>
<comment type="caution">
    <text evidence="9">The sequence shown here is derived from an EMBL/GenBank/DDBJ whole genome shotgun (WGS) entry which is preliminary data.</text>
</comment>
<feature type="transmembrane region" description="Helical" evidence="7">
    <location>
        <begin position="471"/>
        <end position="489"/>
    </location>
</feature>
<feature type="transmembrane region" description="Helical" evidence="7">
    <location>
        <begin position="393"/>
        <end position="416"/>
    </location>
</feature>
<feature type="transmembrane region" description="Helical" evidence="7">
    <location>
        <begin position="226"/>
        <end position="246"/>
    </location>
</feature>
<evidence type="ECO:0000256" key="1">
    <source>
        <dbReference type="ARBA" id="ARBA00004141"/>
    </source>
</evidence>
<dbReference type="Proteomes" id="UP000245609">
    <property type="component" value="Unassembled WGS sequence"/>
</dbReference>
<feature type="transmembrane region" description="Helical" evidence="7">
    <location>
        <begin position="437"/>
        <end position="459"/>
    </location>
</feature>
<dbReference type="AlphaFoldDB" id="A0A2T9ZHH0"/>
<evidence type="ECO:0000256" key="5">
    <source>
        <dbReference type="ARBA" id="ARBA00022989"/>
    </source>
</evidence>
<keyword evidence="6 7" id="KW-0472">Membrane</keyword>
<sequence>MDDIQYGAQSYGASYIDENMLGAGGKTKRFISQDNLQRSLKSRHMSMIAIGGTIGTGLFVASGASLAEAGPGGSLVAYFITGIVVYFVMSSLAEMSTFIPVAGSFNSFADRFVDPSFGFAIAYNYWYSWIVTTATDLVAAGTIVKFWLPNVNPLVWSAASYVIVIFLNMFGARLYGETEFWLALIKVLAIIIFIVVAILVAAGALGGHTYGVKSWSYKEAPFVGKFGGFISVFIYAGFSFQGTEIVGVTSGESKNPSRDVPKAIRSIFWRILLFYVLTIFLIGLIVPYDDENLLKADIDAVAVSPLVLVLERAGVKPAPHIMNAVILTSVFSASNSGLYLTARALYSLAVEGKGPKMFTRVSKQGTPVFALGFGCIIVAILVGISAIGNTEVYTWLVALSGVAGFIAWIGILFTAWRFRRAYKIQGYDQYDLPYVSILYPFGPIFSFVLLIFIVLAQGYGSFIDAPFDASLFFQTYIGIPIFLIMWLLYKFIKKTKYIKLSEIDLETDNYISLGFENCRHIKTTWKEKLASLI</sequence>
<dbReference type="PANTHER" id="PTHR43341">
    <property type="entry name" value="AMINO ACID PERMEASE"/>
    <property type="match status" value="1"/>
</dbReference>
<protein>
    <recommendedName>
        <fullName evidence="8">Amino acid permease/ SLC12A domain-containing protein</fullName>
    </recommendedName>
</protein>
<dbReference type="OrthoDB" id="3900342at2759"/>
<evidence type="ECO:0000256" key="6">
    <source>
        <dbReference type="ARBA" id="ARBA00023136"/>
    </source>
</evidence>
<gene>
    <name evidence="9" type="ORF">BB560_001472</name>
</gene>
<dbReference type="InterPro" id="IPR050524">
    <property type="entry name" value="APC_YAT"/>
</dbReference>
<dbReference type="Pfam" id="PF00324">
    <property type="entry name" value="AA_permease"/>
    <property type="match status" value="1"/>
</dbReference>
<feature type="transmembrane region" description="Helical" evidence="7">
    <location>
        <begin position="187"/>
        <end position="206"/>
    </location>
</feature>